<organism evidence="7 8">
    <name type="scientific">Ramlibacter algicola</name>
    <dbReference type="NCBI Taxonomy" id="2795217"/>
    <lineage>
        <taxon>Bacteria</taxon>
        <taxon>Pseudomonadati</taxon>
        <taxon>Pseudomonadota</taxon>
        <taxon>Betaproteobacteria</taxon>
        <taxon>Burkholderiales</taxon>
        <taxon>Comamonadaceae</taxon>
        <taxon>Ramlibacter</taxon>
    </lineage>
</organism>
<evidence type="ECO:0000256" key="3">
    <source>
        <dbReference type="ARBA" id="ARBA00022692"/>
    </source>
</evidence>
<reference evidence="7" key="1">
    <citation type="submission" date="2020-12" db="EMBL/GenBank/DDBJ databases">
        <title>Ramlibacter sp. nov., isolated from a freshwater alga, Cryptomonas.</title>
        <authorList>
            <person name="Kim H.M."/>
            <person name="Jeon C.O."/>
        </authorList>
    </citation>
    <scope>NUCLEOTIDE SEQUENCE</scope>
    <source>
        <strain evidence="7">CrO1</strain>
    </source>
</reference>
<feature type="transmembrane region" description="Helical" evidence="6">
    <location>
        <begin position="437"/>
        <end position="455"/>
    </location>
</feature>
<accession>A0A934USI3</accession>
<feature type="transmembrane region" description="Helical" evidence="6">
    <location>
        <begin position="277"/>
        <end position="303"/>
    </location>
</feature>
<keyword evidence="5 6" id="KW-0472">Membrane</keyword>
<evidence type="ECO:0000256" key="4">
    <source>
        <dbReference type="ARBA" id="ARBA00022989"/>
    </source>
</evidence>
<evidence type="ECO:0000256" key="2">
    <source>
        <dbReference type="ARBA" id="ARBA00022475"/>
    </source>
</evidence>
<dbReference type="InterPro" id="IPR039653">
    <property type="entry name" value="Prenyltransferase"/>
</dbReference>
<dbReference type="Gene3D" id="1.10.357.140">
    <property type="entry name" value="UbiA prenyltransferase"/>
    <property type="match status" value="1"/>
</dbReference>
<dbReference type="AlphaFoldDB" id="A0A934USI3"/>
<dbReference type="CDD" id="cd13963">
    <property type="entry name" value="PT_UbiA_2"/>
    <property type="match status" value="1"/>
</dbReference>
<dbReference type="EMBL" id="JAEDAO010000001">
    <property type="protein sequence ID" value="MBK0393758.1"/>
    <property type="molecule type" value="Genomic_DNA"/>
</dbReference>
<evidence type="ECO:0000313" key="7">
    <source>
        <dbReference type="EMBL" id="MBK0393758.1"/>
    </source>
</evidence>
<feature type="transmembrane region" description="Helical" evidence="6">
    <location>
        <begin position="359"/>
        <end position="379"/>
    </location>
</feature>
<comment type="caution">
    <text evidence="7">The sequence shown here is derived from an EMBL/GenBank/DDBJ whole genome shotgun (WGS) entry which is preliminary data.</text>
</comment>
<dbReference type="PANTHER" id="PTHR11048:SF5">
    <property type="entry name" value="DECAPRENYL-PHOSPHATE PHOSPHORIBOSYLTRANSFERASE"/>
    <property type="match status" value="1"/>
</dbReference>
<keyword evidence="4 6" id="KW-1133">Transmembrane helix</keyword>
<name>A0A934USI3_9BURK</name>
<dbReference type="InterPro" id="IPR023214">
    <property type="entry name" value="HAD_sf"/>
</dbReference>
<dbReference type="GO" id="GO:0005886">
    <property type="term" value="C:plasma membrane"/>
    <property type="evidence" value="ECO:0007669"/>
    <property type="project" value="TreeGrafter"/>
</dbReference>
<evidence type="ECO:0000313" key="8">
    <source>
        <dbReference type="Proteomes" id="UP000617041"/>
    </source>
</evidence>
<dbReference type="Pfam" id="PF01040">
    <property type="entry name" value="UbiA"/>
    <property type="match status" value="1"/>
</dbReference>
<proteinExistence type="predicted"/>
<dbReference type="Gene3D" id="3.40.50.1000">
    <property type="entry name" value="HAD superfamily/HAD-like"/>
    <property type="match status" value="1"/>
</dbReference>
<feature type="transmembrane region" description="Helical" evidence="6">
    <location>
        <begin position="237"/>
        <end position="256"/>
    </location>
</feature>
<dbReference type="Proteomes" id="UP000617041">
    <property type="component" value="Unassembled WGS sequence"/>
</dbReference>
<dbReference type="RefSeq" id="WP_200788706.1">
    <property type="nucleotide sequence ID" value="NZ_JAEDAO010000001.1"/>
</dbReference>
<evidence type="ECO:0000256" key="1">
    <source>
        <dbReference type="ARBA" id="ARBA00004141"/>
    </source>
</evidence>
<dbReference type="GO" id="GO:0009247">
    <property type="term" value="P:glycolipid biosynthetic process"/>
    <property type="evidence" value="ECO:0007669"/>
    <property type="project" value="TreeGrafter"/>
</dbReference>
<keyword evidence="2" id="KW-1003">Cell membrane</keyword>
<dbReference type="InterPro" id="IPR044878">
    <property type="entry name" value="UbiA_sf"/>
</dbReference>
<keyword evidence="3 6" id="KW-0812">Transmembrane</keyword>
<comment type="subcellular location">
    <subcellularLocation>
        <location evidence="1">Membrane</location>
        <topology evidence="1">Multi-pass membrane protein</topology>
    </subcellularLocation>
</comment>
<protein>
    <submittedName>
        <fullName evidence="7">UbiA family prenyltransferase</fullName>
    </submittedName>
</protein>
<gene>
    <name evidence="7" type="ORF">I8E28_14260</name>
</gene>
<feature type="transmembrane region" description="Helical" evidence="6">
    <location>
        <begin position="309"/>
        <end position="325"/>
    </location>
</feature>
<dbReference type="GO" id="GO:0016765">
    <property type="term" value="F:transferase activity, transferring alkyl or aryl (other than methyl) groups"/>
    <property type="evidence" value="ECO:0007669"/>
    <property type="project" value="InterPro"/>
</dbReference>
<feature type="transmembrane region" description="Helical" evidence="6">
    <location>
        <begin position="476"/>
        <end position="498"/>
    </location>
</feature>
<dbReference type="PANTHER" id="PTHR11048">
    <property type="entry name" value="PRENYLTRANSFERASES"/>
    <property type="match status" value="1"/>
</dbReference>
<feature type="transmembrane region" description="Helical" evidence="6">
    <location>
        <begin position="332"/>
        <end position="353"/>
    </location>
</feature>
<dbReference type="NCBIfam" id="NF006088">
    <property type="entry name" value="PRK08238.1"/>
    <property type="match status" value="1"/>
</dbReference>
<dbReference type="InterPro" id="IPR036412">
    <property type="entry name" value="HAD-like_sf"/>
</dbReference>
<dbReference type="InterPro" id="IPR000537">
    <property type="entry name" value="UbiA_prenyltransferase"/>
</dbReference>
<keyword evidence="8" id="KW-1185">Reference proteome</keyword>
<evidence type="ECO:0000256" key="6">
    <source>
        <dbReference type="SAM" id="Phobius"/>
    </source>
</evidence>
<feature type="transmembrane region" description="Helical" evidence="6">
    <location>
        <begin position="400"/>
        <end position="425"/>
    </location>
</feature>
<dbReference type="SUPFAM" id="SSF56784">
    <property type="entry name" value="HAD-like"/>
    <property type="match status" value="1"/>
</dbReference>
<evidence type="ECO:0000256" key="5">
    <source>
        <dbReference type="ARBA" id="ARBA00023136"/>
    </source>
</evidence>
<sequence>MKADFQELDATAGQAAYGPGLATVLVVDLDGTLTFTDTLHELAIGLLKDKPLLVFALPLWLAMGKAALKARLAATTSIDASTLPYNDQLLAWLKTERASGRSIALCTAADRRVAQQVADHLQVFDEVIASDGSVNVTGKAKRAALEAKFGSHGYDYAGNASADVAVWAGARRAILANARPSVAAQAAKVADVAKQFPRERADLRQWVKLIRAHQWLKNLLLFVPLLAAHQLGDLATVGTLALAFVAFSLCASAVYVTNDLLDLESDRRHPRKRHRPLASGAVPIAQGAALVPVLLALSVLVGAFVGADFLGWLGLYFVVTTLYSLHLKRIPLVDCLTLAALYTLRVIAGGEAAEIELSFWLLAFCVFIFLSLAFVKRYAELQVEAQAHGKRAHGRGYEVADANLLQTLGIAAGYASVMVLALYLNSDTVAAMYEHPRVIWLAIPLMLLWVSRAWMKAHRAEMHDDPVVFAIKDRGSLAIVAMIALAFVLAAGTADWVWQGVR</sequence>